<evidence type="ECO:0000256" key="8">
    <source>
        <dbReference type="ARBA" id="ARBA00023002"/>
    </source>
</evidence>
<evidence type="ECO:0000256" key="3">
    <source>
        <dbReference type="ARBA" id="ARBA00006753"/>
    </source>
</evidence>
<feature type="domain" description="Aspartate/homoserine dehydrogenase NAD-binding" evidence="11">
    <location>
        <begin position="10"/>
        <end position="128"/>
    </location>
</feature>
<accession>A0ABV9QMG5</accession>
<reference evidence="13" key="1">
    <citation type="journal article" date="2019" name="Int. J. Syst. Evol. Microbiol.">
        <title>The Global Catalogue of Microorganisms (GCM) 10K type strain sequencing project: providing services to taxonomists for standard genome sequencing and annotation.</title>
        <authorList>
            <consortium name="The Broad Institute Genomics Platform"/>
            <consortium name="The Broad Institute Genome Sequencing Center for Infectious Disease"/>
            <person name="Wu L."/>
            <person name="Ma J."/>
        </authorList>
    </citation>
    <scope>NUCLEOTIDE SEQUENCE [LARGE SCALE GENOMIC DNA]</scope>
    <source>
        <strain evidence="13">CCUG 46385</strain>
    </source>
</reference>
<dbReference type="InterPro" id="IPR005106">
    <property type="entry name" value="Asp/hSer_DH_NAD-bd"/>
</dbReference>
<dbReference type="InterPro" id="IPR001342">
    <property type="entry name" value="HDH_cat"/>
</dbReference>
<dbReference type="Gene3D" id="3.40.50.720">
    <property type="entry name" value="NAD(P)-binding Rossmann-like Domain"/>
    <property type="match status" value="1"/>
</dbReference>
<dbReference type="RefSeq" id="WP_379788421.1">
    <property type="nucleotide sequence ID" value="NZ_JBHSHL010000025.1"/>
</dbReference>
<dbReference type="EC" id="1.1.1.3" evidence="4"/>
<evidence type="ECO:0000256" key="2">
    <source>
        <dbReference type="ARBA" id="ARBA00005062"/>
    </source>
</evidence>
<keyword evidence="8 12" id="KW-0560">Oxidoreductase</keyword>
<evidence type="ECO:0000256" key="5">
    <source>
        <dbReference type="ARBA" id="ARBA00013376"/>
    </source>
</evidence>
<dbReference type="SUPFAM" id="SSF55347">
    <property type="entry name" value="Glyceraldehyde-3-phosphate dehydrogenase-like, C-terminal domain"/>
    <property type="match status" value="1"/>
</dbReference>
<dbReference type="InterPro" id="IPR016204">
    <property type="entry name" value="HDH"/>
</dbReference>
<dbReference type="Gene3D" id="3.30.70.260">
    <property type="match status" value="1"/>
</dbReference>
<comment type="similarity">
    <text evidence="3">Belongs to the homoserine dehydrogenase family.</text>
</comment>
<keyword evidence="9" id="KW-0486">Methionine biosynthesis</keyword>
<evidence type="ECO:0000313" key="12">
    <source>
        <dbReference type="EMBL" id="MFC4804892.1"/>
    </source>
</evidence>
<comment type="caution">
    <text evidence="12">The sequence shown here is derived from an EMBL/GenBank/DDBJ whole genome shotgun (WGS) entry which is preliminary data.</text>
</comment>
<evidence type="ECO:0000256" key="7">
    <source>
        <dbReference type="ARBA" id="ARBA00022697"/>
    </source>
</evidence>
<comment type="pathway">
    <text evidence="1">Amino-acid biosynthesis; L-threonine biosynthesis; L-threonine from L-aspartate: step 3/5.</text>
</comment>
<protein>
    <recommendedName>
        <fullName evidence="5">Homoserine dehydrogenase</fullName>
        <ecNumber evidence="4">1.1.1.3</ecNumber>
    </recommendedName>
</protein>
<keyword evidence="6" id="KW-0028">Amino-acid biosynthesis</keyword>
<evidence type="ECO:0000259" key="10">
    <source>
        <dbReference type="Pfam" id="PF00742"/>
    </source>
</evidence>
<comment type="pathway">
    <text evidence="2">Amino-acid biosynthesis; L-methionine biosynthesis via de novo pathway; L-homoserine from L-aspartate: step 3/3.</text>
</comment>
<dbReference type="PANTHER" id="PTHR43331">
    <property type="entry name" value="HOMOSERINE DEHYDROGENASE"/>
    <property type="match status" value="1"/>
</dbReference>
<feature type="domain" description="Homoserine dehydrogenase catalytic" evidence="10">
    <location>
        <begin position="136"/>
        <end position="313"/>
    </location>
</feature>
<evidence type="ECO:0000256" key="1">
    <source>
        <dbReference type="ARBA" id="ARBA00005056"/>
    </source>
</evidence>
<organism evidence="12 13">
    <name type="scientific">Filifactor villosus</name>
    <dbReference type="NCBI Taxonomy" id="29374"/>
    <lineage>
        <taxon>Bacteria</taxon>
        <taxon>Bacillati</taxon>
        <taxon>Bacillota</taxon>
        <taxon>Clostridia</taxon>
        <taxon>Peptostreptococcales</taxon>
        <taxon>Filifactoraceae</taxon>
        <taxon>Filifactor</taxon>
    </lineage>
</organism>
<sequence>MKKIGIGLLGFGTVGTGVARILERNSALIERKTGLHIQVEKVLVRDLNKERALLSKEFFTMEIEEVVKNPRIDIVVELMGGISPAKDYILKAFAEGKHVVSANKELIASDFADLMTMAQRHRSTFLFEGAVGGAVPVLRTIRDSMSSDRIEQIRGIINGTTNYILSKMTEEGVDFETVLEEVQNSGYLEADPSADIDGYDAARKIAILATVAFGSLVSPEQVYTEGIGDITQRDIEIAEKLGKKIKLIACAQDRDGIRVSVYPCMVNKHSFFAKTESSFNAISLFSDTFGETLLYGRGAGELPTASAVMADIIEIGCLKGREDLFQNRYAEFYKGEVLHFDKVRTKALLYWKRSDEKADISTIKEVLREEGIDLFADIEDDRQRILLVESLEKYREIAVERLQKEGLVGKKVTAIRME</sequence>
<gene>
    <name evidence="12" type="ORF">ACFO4R_07335</name>
</gene>
<keyword evidence="7" id="KW-0791">Threonine biosynthesis</keyword>
<proteinExistence type="inferred from homology"/>
<evidence type="ECO:0000259" key="11">
    <source>
        <dbReference type="Pfam" id="PF03447"/>
    </source>
</evidence>
<dbReference type="Gene3D" id="3.30.360.10">
    <property type="entry name" value="Dihydrodipicolinate Reductase, domain 2"/>
    <property type="match status" value="1"/>
</dbReference>
<dbReference type="PANTHER" id="PTHR43331:SF1">
    <property type="entry name" value="HOMOSERINE DEHYDROGENASE"/>
    <property type="match status" value="1"/>
</dbReference>
<evidence type="ECO:0000256" key="9">
    <source>
        <dbReference type="ARBA" id="ARBA00023167"/>
    </source>
</evidence>
<dbReference type="Pfam" id="PF03447">
    <property type="entry name" value="NAD_binding_3"/>
    <property type="match status" value="1"/>
</dbReference>
<evidence type="ECO:0000256" key="4">
    <source>
        <dbReference type="ARBA" id="ARBA00013213"/>
    </source>
</evidence>
<dbReference type="Pfam" id="PF00742">
    <property type="entry name" value="Homoserine_dh"/>
    <property type="match status" value="1"/>
</dbReference>
<dbReference type="GO" id="GO:0004412">
    <property type="term" value="F:homoserine dehydrogenase activity"/>
    <property type="evidence" value="ECO:0007669"/>
    <property type="project" value="UniProtKB-EC"/>
</dbReference>
<dbReference type="EMBL" id="JBHSHL010000025">
    <property type="protein sequence ID" value="MFC4804892.1"/>
    <property type="molecule type" value="Genomic_DNA"/>
</dbReference>
<keyword evidence="13" id="KW-1185">Reference proteome</keyword>
<dbReference type="Proteomes" id="UP001595916">
    <property type="component" value="Unassembled WGS sequence"/>
</dbReference>
<dbReference type="NCBIfam" id="NF004976">
    <property type="entry name" value="PRK06349.1"/>
    <property type="match status" value="1"/>
</dbReference>
<evidence type="ECO:0000313" key="13">
    <source>
        <dbReference type="Proteomes" id="UP001595916"/>
    </source>
</evidence>
<dbReference type="SUPFAM" id="SSF51735">
    <property type="entry name" value="NAD(P)-binding Rossmann-fold domains"/>
    <property type="match status" value="1"/>
</dbReference>
<dbReference type="PIRSF" id="PIRSF000098">
    <property type="entry name" value="Homoser_dehydrog"/>
    <property type="match status" value="1"/>
</dbReference>
<name>A0ABV9QMG5_9FIRM</name>
<evidence type="ECO:0000256" key="6">
    <source>
        <dbReference type="ARBA" id="ARBA00022605"/>
    </source>
</evidence>
<dbReference type="InterPro" id="IPR036291">
    <property type="entry name" value="NAD(P)-bd_dom_sf"/>
</dbReference>